<sequence>MANESNPFSAIKNTEEINYIEKCEGYTIITMSNAEQIISDFSLEKLEKLLPSVKFMRVHKAFIVKTSLITEIVQIGNFHQAILKNGKRIPISKRKKSVLLGKIITIK</sequence>
<dbReference type="RefSeq" id="WP_173072408.1">
    <property type="nucleotide sequence ID" value="NZ_CP041345.1"/>
</dbReference>
<dbReference type="InterPro" id="IPR007492">
    <property type="entry name" value="LytTR_DNA-bd_dom"/>
</dbReference>
<evidence type="ECO:0000259" key="1">
    <source>
        <dbReference type="PROSITE" id="PS50930"/>
    </source>
</evidence>
<dbReference type="AlphaFoldDB" id="A0A7D3XY61"/>
<dbReference type="KEGG" id="ttz:FHG85_00950"/>
<feature type="domain" description="HTH LytTR-type" evidence="1">
    <location>
        <begin position="1"/>
        <end position="95"/>
    </location>
</feature>
<dbReference type="SMART" id="SM00850">
    <property type="entry name" value="LytTR"/>
    <property type="match status" value="1"/>
</dbReference>
<dbReference type="GO" id="GO:0003677">
    <property type="term" value="F:DNA binding"/>
    <property type="evidence" value="ECO:0007669"/>
    <property type="project" value="InterPro"/>
</dbReference>
<evidence type="ECO:0000313" key="2">
    <source>
        <dbReference type="EMBL" id="QKG78893.1"/>
    </source>
</evidence>
<gene>
    <name evidence="2" type="ORF">FHG85_00950</name>
</gene>
<dbReference type="Proteomes" id="UP000500961">
    <property type="component" value="Chromosome"/>
</dbReference>
<dbReference type="Pfam" id="PF04397">
    <property type="entry name" value="LytTR"/>
    <property type="match status" value="1"/>
</dbReference>
<reference evidence="2 3" key="1">
    <citation type="submission" date="2019-07" db="EMBL/GenBank/DDBJ databases">
        <title>Thalassofilum flectens gen. nov., sp. nov., a novel moderate thermophilic anaerobe from a shallow sea hot spring in Kunashir Island (Russia), representing a new family in the order Bacteroidales, and proposal of Thalassofilacea fam. nov.</title>
        <authorList>
            <person name="Kochetkova T.V."/>
            <person name="Podosokorskaya O.A."/>
            <person name="Novikov A."/>
            <person name="Elcheninov A.G."/>
            <person name="Toshchakov S.V."/>
            <person name="Kublanov I.V."/>
        </authorList>
    </citation>
    <scope>NUCLEOTIDE SEQUENCE [LARGE SCALE GENOMIC DNA]</scope>
    <source>
        <strain evidence="2 3">38-H</strain>
    </source>
</reference>
<dbReference type="PANTHER" id="PTHR37299">
    <property type="entry name" value="TRANSCRIPTIONAL REGULATOR-RELATED"/>
    <property type="match status" value="1"/>
</dbReference>
<dbReference type="InterPro" id="IPR046947">
    <property type="entry name" value="LytR-like"/>
</dbReference>
<protein>
    <submittedName>
        <fullName evidence="2">LytTR family transcriptional regulator</fullName>
    </submittedName>
</protein>
<dbReference type="PROSITE" id="PS50930">
    <property type="entry name" value="HTH_LYTTR"/>
    <property type="match status" value="1"/>
</dbReference>
<accession>A0A7D3XY61</accession>
<dbReference type="PANTHER" id="PTHR37299:SF1">
    <property type="entry name" value="STAGE 0 SPORULATION PROTEIN A HOMOLOG"/>
    <property type="match status" value="1"/>
</dbReference>
<proteinExistence type="predicted"/>
<organism evidence="2 3">
    <name type="scientific">Tenuifilum thalassicum</name>
    <dbReference type="NCBI Taxonomy" id="2590900"/>
    <lineage>
        <taxon>Bacteria</taxon>
        <taxon>Pseudomonadati</taxon>
        <taxon>Bacteroidota</taxon>
        <taxon>Bacteroidia</taxon>
        <taxon>Bacteroidales</taxon>
        <taxon>Tenuifilaceae</taxon>
        <taxon>Tenuifilum</taxon>
    </lineage>
</organism>
<dbReference type="EMBL" id="CP041345">
    <property type="protein sequence ID" value="QKG78893.1"/>
    <property type="molecule type" value="Genomic_DNA"/>
</dbReference>
<evidence type="ECO:0000313" key="3">
    <source>
        <dbReference type="Proteomes" id="UP000500961"/>
    </source>
</evidence>
<name>A0A7D3XY61_9BACT</name>
<dbReference type="GO" id="GO:0000156">
    <property type="term" value="F:phosphorelay response regulator activity"/>
    <property type="evidence" value="ECO:0007669"/>
    <property type="project" value="InterPro"/>
</dbReference>
<dbReference type="Gene3D" id="2.40.50.1020">
    <property type="entry name" value="LytTr DNA-binding domain"/>
    <property type="match status" value="1"/>
</dbReference>
<keyword evidence="3" id="KW-1185">Reference proteome</keyword>